<dbReference type="EMBL" id="QJKJ01001818">
    <property type="protein sequence ID" value="RDY05763.1"/>
    <property type="molecule type" value="Genomic_DNA"/>
</dbReference>
<protein>
    <submittedName>
        <fullName evidence="2">Uncharacterized protein</fullName>
    </submittedName>
</protein>
<evidence type="ECO:0000313" key="2">
    <source>
        <dbReference type="EMBL" id="RDY05763.1"/>
    </source>
</evidence>
<dbReference type="AlphaFoldDB" id="A0A371HSL0"/>
<keyword evidence="3" id="KW-1185">Reference proteome</keyword>
<feature type="region of interest" description="Disordered" evidence="1">
    <location>
        <begin position="394"/>
        <end position="420"/>
    </location>
</feature>
<gene>
    <name evidence="2" type="ORF">CR513_10359</name>
</gene>
<comment type="caution">
    <text evidence="2">The sequence shown here is derived from an EMBL/GenBank/DDBJ whole genome shotgun (WGS) entry which is preliminary data.</text>
</comment>
<sequence>MQLGLDQAGKQRKFQLQELDELHLEAYENSQIYKQKFKKMKQKKVLRNTLQLVNAFPIAPLLPMVSKLTSPSCTLPLTAATLQAEKKVLVIITACVFEGVEGEIGQGHAKNISTRQEEPRPRRSCPGQTNFLLDRPALEPNNPKKRETTQSIGSPSAMPHQSDPAQLPCHSWEKLVAQGRSLEGYLIGNSLDQGGVCQELRGRRLLEETTWRSQCTLVDQILSVLAIVGEPSPSIHGDFRLRRVRLKPSQSNSVAFESALGRDHVGSVFVETGSDRLRLEVSPYVRGTRLFSARLGVRCFGLLPDHGPIRASSPFDKPSQLSLCFGLGCLVEWAGLDEEGQVCVRFDSGSKVLGFLEWLTSWPGGEALLAPQETAKRTQAQKGLRRDPLERLADSVTSKRKSTTHLTSANGTRPARMYTT</sequence>
<accession>A0A371HSL0</accession>
<dbReference type="Proteomes" id="UP000257109">
    <property type="component" value="Unassembled WGS sequence"/>
</dbReference>
<evidence type="ECO:0000256" key="1">
    <source>
        <dbReference type="SAM" id="MobiDB-lite"/>
    </source>
</evidence>
<reference evidence="2" key="1">
    <citation type="submission" date="2018-05" db="EMBL/GenBank/DDBJ databases">
        <title>Draft genome of Mucuna pruriens seed.</title>
        <authorList>
            <person name="Nnadi N.E."/>
            <person name="Vos R."/>
            <person name="Hasami M.H."/>
            <person name="Devisetty U.K."/>
            <person name="Aguiy J.C."/>
        </authorList>
    </citation>
    <scope>NUCLEOTIDE SEQUENCE [LARGE SCALE GENOMIC DNA]</scope>
    <source>
        <strain evidence="2">JCA_2017</strain>
    </source>
</reference>
<evidence type="ECO:0000313" key="3">
    <source>
        <dbReference type="Proteomes" id="UP000257109"/>
    </source>
</evidence>
<feature type="non-terminal residue" evidence="2">
    <location>
        <position position="1"/>
    </location>
</feature>
<feature type="region of interest" description="Disordered" evidence="1">
    <location>
        <begin position="108"/>
        <end position="165"/>
    </location>
</feature>
<organism evidence="2 3">
    <name type="scientific">Mucuna pruriens</name>
    <name type="common">Velvet bean</name>
    <name type="synonym">Dolichos pruriens</name>
    <dbReference type="NCBI Taxonomy" id="157652"/>
    <lineage>
        <taxon>Eukaryota</taxon>
        <taxon>Viridiplantae</taxon>
        <taxon>Streptophyta</taxon>
        <taxon>Embryophyta</taxon>
        <taxon>Tracheophyta</taxon>
        <taxon>Spermatophyta</taxon>
        <taxon>Magnoliopsida</taxon>
        <taxon>eudicotyledons</taxon>
        <taxon>Gunneridae</taxon>
        <taxon>Pentapetalae</taxon>
        <taxon>rosids</taxon>
        <taxon>fabids</taxon>
        <taxon>Fabales</taxon>
        <taxon>Fabaceae</taxon>
        <taxon>Papilionoideae</taxon>
        <taxon>50 kb inversion clade</taxon>
        <taxon>NPAAA clade</taxon>
        <taxon>indigoferoid/millettioid clade</taxon>
        <taxon>Phaseoleae</taxon>
        <taxon>Mucuna</taxon>
    </lineage>
</organism>
<proteinExistence type="predicted"/>
<name>A0A371HSL0_MUCPR</name>